<evidence type="ECO:0000313" key="2">
    <source>
        <dbReference type="Proteomes" id="UP001140096"/>
    </source>
</evidence>
<accession>A0ACC1LAW4</accession>
<name>A0ACC1LAW4_9FUNG</name>
<proteinExistence type="predicted"/>
<protein>
    <submittedName>
        <fullName evidence="1">Uncharacterized protein</fullName>
    </submittedName>
</protein>
<comment type="caution">
    <text evidence="1">The sequence shown here is derived from an EMBL/GenBank/DDBJ whole genome shotgun (WGS) entry which is preliminary data.</text>
</comment>
<sequence length="234" mass="26301">MSQQKKAPWDRDNKYWCNYCRIFVHDNKTTRNLHDSGAKHKDNVQKFLRQIQKDEEARNKAEKKLDAQLKSIEDAATVIYNKDVAAHRAEAAPPAISKEKAHVSAKATEKPSGQSEKKESAVVEADTRPSRPDNVGIVGAWEVVEEVEEEAVASTSLQPAHAQNLRGSEWLDQEEDTSDRLHEFDIKEMTVSRLTEHGGEEPQAATVASDGAAMSLFKKRRAATNRTTRKQQKL</sequence>
<evidence type="ECO:0000313" key="1">
    <source>
        <dbReference type="EMBL" id="KAJ2804350.1"/>
    </source>
</evidence>
<dbReference type="EMBL" id="JANBUP010001653">
    <property type="protein sequence ID" value="KAJ2804350.1"/>
    <property type="molecule type" value="Genomic_DNA"/>
</dbReference>
<reference evidence="1" key="1">
    <citation type="submission" date="2022-07" db="EMBL/GenBank/DDBJ databases">
        <title>Phylogenomic reconstructions and comparative analyses of Kickxellomycotina fungi.</title>
        <authorList>
            <person name="Reynolds N.K."/>
            <person name="Stajich J.E."/>
            <person name="Barry K."/>
            <person name="Grigoriev I.V."/>
            <person name="Crous P."/>
            <person name="Smith M.E."/>
        </authorList>
    </citation>
    <scope>NUCLEOTIDE SEQUENCE</scope>
    <source>
        <strain evidence="1">CBS 102833</strain>
    </source>
</reference>
<organism evidence="1 2">
    <name type="scientific">Coemansia furcata</name>
    <dbReference type="NCBI Taxonomy" id="417177"/>
    <lineage>
        <taxon>Eukaryota</taxon>
        <taxon>Fungi</taxon>
        <taxon>Fungi incertae sedis</taxon>
        <taxon>Zoopagomycota</taxon>
        <taxon>Kickxellomycotina</taxon>
        <taxon>Kickxellomycetes</taxon>
        <taxon>Kickxellales</taxon>
        <taxon>Kickxellaceae</taxon>
        <taxon>Coemansia</taxon>
    </lineage>
</organism>
<keyword evidence="2" id="KW-1185">Reference proteome</keyword>
<gene>
    <name evidence="1" type="ORF">H4S07_004247</name>
</gene>
<dbReference type="Proteomes" id="UP001140096">
    <property type="component" value="Unassembled WGS sequence"/>
</dbReference>